<reference evidence="2" key="1">
    <citation type="submission" date="2019-12" db="EMBL/GenBank/DDBJ databases">
        <title>Genome sequencing and annotation of Brassica cretica.</title>
        <authorList>
            <person name="Studholme D.J."/>
            <person name="Sarris P.F."/>
        </authorList>
    </citation>
    <scope>NUCLEOTIDE SEQUENCE</scope>
    <source>
        <strain evidence="2">PFS-102/07</strain>
        <tissue evidence="2">Leaf</tissue>
    </source>
</reference>
<dbReference type="PANTHER" id="PTHR48449">
    <property type="entry name" value="DUF1985 DOMAIN-CONTAINING PROTEIN"/>
    <property type="match status" value="1"/>
</dbReference>
<evidence type="ECO:0000313" key="2">
    <source>
        <dbReference type="EMBL" id="KAF2532158.1"/>
    </source>
</evidence>
<dbReference type="Pfam" id="PF09331">
    <property type="entry name" value="DUF1985"/>
    <property type="match status" value="1"/>
</dbReference>
<comment type="caution">
    <text evidence="2">The sequence shown here is derived from an EMBL/GenBank/DDBJ whole genome shotgun (WGS) entry which is preliminary data.</text>
</comment>
<evidence type="ECO:0000259" key="1">
    <source>
        <dbReference type="Pfam" id="PF09331"/>
    </source>
</evidence>
<dbReference type="AlphaFoldDB" id="A0A8S9FJ38"/>
<accession>A0A8S9FJ38</accession>
<gene>
    <name evidence="2" type="ORF">F2Q70_00031464</name>
</gene>
<dbReference type="PANTHER" id="PTHR48449:SF2">
    <property type="entry name" value="UBIQUITIN-LIKE PROTEASE FAMILY PROFILE DOMAIN-CONTAINING PROTEIN"/>
    <property type="match status" value="1"/>
</dbReference>
<feature type="domain" description="DUF1985" evidence="1">
    <location>
        <begin position="79"/>
        <end position="141"/>
    </location>
</feature>
<dbReference type="EMBL" id="QGKY02002305">
    <property type="protein sequence ID" value="KAF2532158.1"/>
    <property type="molecule type" value="Genomic_DNA"/>
</dbReference>
<protein>
    <recommendedName>
        <fullName evidence="1">DUF1985 domain-containing protein</fullName>
    </recommendedName>
</protein>
<dbReference type="InterPro" id="IPR015410">
    <property type="entry name" value="DUF1985"/>
</dbReference>
<sequence>MENERSAAPPCTIPKRIFKAGEEPTGVRVTPYRKPCGIRQILNALEAEEIEKIRASPFGKIVELADKPSFSGKFGGCIISRQLKVAKKYEAWFVFAGKPIRFSLREFAILWRFRKRSKKRGANQNISEKPYWGELFGTMKEEFPRKFRGNTKFGLETQMAAQQAGYEAQRRLNQQMMEMMQRMYPNEVFPDVPDP</sequence>
<organism evidence="2">
    <name type="scientific">Brassica cretica</name>
    <name type="common">Mustard</name>
    <dbReference type="NCBI Taxonomy" id="69181"/>
    <lineage>
        <taxon>Eukaryota</taxon>
        <taxon>Viridiplantae</taxon>
        <taxon>Streptophyta</taxon>
        <taxon>Embryophyta</taxon>
        <taxon>Tracheophyta</taxon>
        <taxon>Spermatophyta</taxon>
        <taxon>Magnoliopsida</taxon>
        <taxon>eudicotyledons</taxon>
        <taxon>Gunneridae</taxon>
        <taxon>Pentapetalae</taxon>
        <taxon>rosids</taxon>
        <taxon>malvids</taxon>
        <taxon>Brassicales</taxon>
        <taxon>Brassicaceae</taxon>
        <taxon>Brassiceae</taxon>
        <taxon>Brassica</taxon>
    </lineage>
</organism>
<proteinExistence type="predicted"/>
<name>A0A8S9FJ38_BRACR</name>